<dbReference type="AlphaFoldDB" id="A0A9K3M6B0"/>
<evidence type="ECO:0000313" key="1">
    <source>
        <dbReference type="EMBL" id="KAG7373995.1"/>
    </source>
</evidence>
<sequence length="266" mass="29905">MQLQSKIIVGAIVAIFACSAIVHARRGWNNAARTPSSENVRGSRKSNYNLRKSVKQNEEEYVILDEEEAETEFGFSSLEGEFEWNKFHSPGYAEHIQDEEQDGTFYIAPKRDVERRLQQQQQQQQTRKVQTSYDDGIFTLGSDVRDDYQGIYAAGDVLDYSIDNMSTLLRSHEYVAFTKSWRGADHLVVTQQCSIKHKSEPGAYYCVDNKTVCVTAQSIPRFYGDHVTGGKCGTFPLDEGIVASLPEELQEAYAATCDGNACVGRK</sequence>
<dbReference type="Proteomes" id="UP000693970">
    <property type="component" value="Unassembled WGS sequence"/>
</dbReference>
<name>A0A9K3M6B0_9STRA</name>
<reference evidence="1" key="1">
    <citation type="journal article" date="2021" name="Sci. Rep.">
        <title>Diploid genomic architecture of Nitzschia inconspicua, an elite biomass production diatom.</title>
        <authorList>
            <person name="Oliver A."/>
            <person name="Podell S."/>
            <person name="Pinowska A."/>
            <person name="Traller J.C."/>
            <person name="Smith S.R."/>
            <person name="McClure R."/>
            <person name="Beliaev A."/>
            <person name="Bohutskyi P."/>
            <person name="Hill E.A."/>
            <person name="Rabines A."/>
            <person name="Zheng H."/>
            <person name="Allen L.Z."/>
            <person name="Kuo A."/>
            <person name="Grigoriev I.V."/>
            <person name="Allen A.E."/>
            <person name="Hazlebeck D."/>
            <person name="Allen E.E."/>
        </authorList>
    </citation>
    <scope>NUCLEOTIDE SEQUENCE</scope>
    <source>
        <strain evidence="1">Hildebrandi</strain>
    </source>
</reference>
<organism evidence="1 2">
    <name type="scientific">Nitzschia inconspicua</name>
    <dbReference type="NCBI Taxonomy" id="303405"/>
    <lineage>
        <taxon>Eukaryota</taxon>
        <taxon>Sar</taxon>
        <taxon>Stramenopiles</taxon>
        <taxon>Ochrophyta</taxon>
        <taxon>Bacillariophyta</taxon>
        <taxon>Bacillariophyceae</taxon>
        <taxon>Bacillariophycidae</taxon>
        <taxon>Bacillariales</taxon>
        <taxon>Bacillariaceae</taxon>
        <taxon>Nitzschia</taxon>
    </lineage>
</organism>
<gene>
    <name evidence="1" type="ORF">IV203_013090</name>
</gene>
<reference evidence="1" key="2">
    <citation type="submission" date="2021-04" db="EMBL/GenBank/DDBJ databases">
        <authorList>
            <person name="Podell S."/>
        </authorList>
    </citation>
    <scope>NUCLEOTIDE SEQUENCE</scope>
    <source>
        <strain evidence="1">Hildebrandi</strain>
    </source>
</reference>
<dbReference type="EMBL" id="JAGRRH010000001">
    <property type="protein sequence ID" value="KAG7373995.1"/>
    <property type="molecule type" value="Genomic_DNA"/>
</dbReference>
<evidence type="ECO:0000313" key="2">
    <source>
        <dbReference type="Proteomes" id="UP000693970"/>
    </source>
</evidence>
<accession>A0A9K3M6B0</accession>
<dbReference type="PROSITE" id="PS51257">
    <property type="entry name" value="PROKAR_LIPOPROTEIN"/>
    <property type="match status" value="1"/>
</dbReference>
<comment type="caution">
    <text evidence="1">The sequence shown here is derived from an EMBL/GenBank/DDBJ whole genome shotgun (WGS) entry which is preliminary data.</text>
</comment>
<protein>
    <submittedName>
        <fullName evidence="1">Uncharacterized protein</fullName>
    </submittedName>
</protein>
<proteinExistence type="predicted"/>
<keyword evidence="2" id="KW-1185">Reference proteome</keyword>